<proteinExistence type="predicted"/>
<dbReference type="AlphaFoldDB" id="A0A5E4QCC7"/>
<protein>
    <recommendedName>
        <fullName evidence="4">Kazal-like domain-containing protein</fullName>
    </recommendedName>
</protein>
<evidence type="ECO:0008006" key="4">
    <source>
        <dbReference type="Google" id="ProtNLM"/>
    </source>
</evidence>
<accession>A0A5E4QCC7</accession>
<name>A0A5E4QCC7_9NEOP</name>
<evidence type="ECO:0000313" key="3">
    <source>
        <dbReference type="Proteomes" id="UP000324832"/>
    </source>
</evidence>
<keyword evidence="3" id="KW-1185">Reference proteome</keyword>
<gene>
    <name evidence="2" type="ORF">LSINAPIS_LOCUS6897</name>
</gene>
<dbReference type="InterPro" id="IPR036058">
    <property type="entry name" value="Kazal_dom_sf"/>
</dbReference>
<feature type="signal peptide" evidence="1">
    <location>
        <begin position="1"/>
        <end position="21"/>
    </location>
</feature>
<evidence type="ECO:0000256" key="1">
    <source>
        <dbReference type="SAM" id="SignalP"/>
    </source>
</evidence>
<sequence>MQTHFAVATIGLFCLISSTTSQKTARSEFSDVASIINKYWCWRAKHCTNTGTVVCGRDLRNKARKYFVNTCAMYKVNCLRRYGFTATNMSRCIEY</sequence>
<dbReference type="Proteomes" id="UP000324832">
    <property type="component" value="Unassembled WGS sequence"/>
</dbReference>
<keyword evidence="1" id="KW-0732">Signal</keyword>
<dbReference type="SUPFAM" id="SSF100895">
    <property type="entry name" value="Kazal-type serine protease inhibitors"/>
    <property type="match status" value="1"/>
</dbReference>
<reference evidence="2 3" key="1">
    <citation type="submission" date="2017-07" db="EMBL/GenBank/DDBJ databases">
        <authorList>
            <person name="Talla V."/>
            <person name="Backstrom N."/>
        </authorList>
    </citation>
    <scope>NUCLEOTIDE SEQUENCE [LARGE SCALE GENOMIC DNA]</scope>
</reference>
<evidence type="ECO:0000313" key="2">
    <source>
        <dbReference type="EMBL" id="VVC95103.1"/>
    </source>
</evidence>
<feature type="chain" id="PRO_5022759339" description="Kazal-like domain-containing protein" evidence="1">
    <location>
        <begin position="22"/>
        <end position="95"/>
    </location>
</feature>
<dbReference type="EMBL" id="FZQP02002225">
    <property type="protein sequence ID" value="VVC95103.1"/>
    <property type="molecule type" value="Genomic_DNA"/>
</dbReference>
<organism evidence="2 3">
    <name type="scientific">Leptidea sinapis</name>
    <dbReference type="NCBI Taxonomy" id="189913"/>
    <lineage>
        <taxon>Eukaryota</taxon>
        <taxon>Metazoa</taxon>
        <taxon>Ecdysozoa</taxon>
        <taxon>Arthropoda</taxon>
        <taxon>Hexapoda</taxon>
        <taxon>Insecta</taxon>
        <taxon>Pterygota</taxon>
        <taxon>Neoptera</taxon>
        <taxon>Endopterygota</taxon>
        <taxon>Lepidoptera</taxon>
        <taxon>Glossata</taxon>
        <taxon>Ditrysia</taxon>
        <taxon>Papilionoidea</taxon>
        <taxon>Pieridae</taxon>
        <taxon>Dismorphiinae</taxon>
        <taxon>Leptidea</taxon>
    </lineage>
</organism>